<proteinExistence type="inferred from homology"/>
<dbReference type="EC" id="4.1.1.48" evidence="9"/>
<keyword evidence="4 9" id="KW-0028">Amino-acid biosynthesis</keyword>
<comment type="similarity">
    <text evidence="3 9">Belongs to the TrpC family.</text>
</comment>
<comment type="pathway">
    <text evidence="2 9">Amino-acid biosynthesis; L-tryptophan biosynthesis; L-tryptophan from chorismate: step 4/5.</text>
</comment>
<dbReference type="SUPFAM" id="SSF51366">
    <property type="entry name" value="Ribulose-phoshate binding barrel"/>
    <property type="match status" value="1"/>
</dbReference>
<dbReference type="UniPathway" id="UPA00035">
    <property type="reaction ID" value="UER00043"/>
</dbReference>
<dbReference type="InterPro" id="IPR013785">
    <property type="entry name" value="Aldolase_TIM"/>
</dbReference>
<protein>
    <recommendedName>
        <fullName evidence="9">Indole-3-glycerol phosphate synthase</fullName>
        <shortName evidence="9">IGPS</shortName>
        <ecNumber evidence="9">4.1.1.48</ecNumber>
    </recommendedName>
</protein>
<dbReference type="GO" id="GO:0004425">
    <property type="term" value="F:indole-3-glycerol-phosphate synthase activity"/>
    <property type="evidence" value="ECO:0007669"/>
    <property type="project" value="UniProtKB-UniRule"/>
</dbReference>
<reference evidence="11 12" key="1">
    <citation type="submission" date="2009-01" db="EMBL/GenBank/DDBJ databases">
        <authorList>
            <person name="Fulton L."/>
            <person name="Clifton S."/>
            <person name="Fulton B."/>
            <person name="Xu J."/>
            <person name="Minx P."/>
            <person name="Pepin K.H."/>
            <person name="Johnson M."/>
            <person name="Bhonagiri V."/>
            <person name="Nash W.E."/>
            <person name="Mardis E.R."/>
            <person name="Wilson R.K."/>
        </authorList>
    </citation>
    <scope>NUCLEOTIDE SEQUENCE [LARGE SCALE GENOMIC DNA]</scope>
    <source>
        <strain evidence="11 12">DSM 5476</strain>
    </source>
</reference>
<organism evidence="11 12">
    <name type="scientific">[Clostridium] methylpentosum DSM 5476</name>
    <dbReference type="NCBI Taxonomy" id="537013"/>
    <lineage>
        <taxon>Bacteria</taxon>
        <taxon>Bacillati</taxon>
        <taxon>Bacillota</taxon>
        <taxon>Clostridia</taxon>
        <taxon>Eubacteriales</taxon>
        <taxon>Oscillospiraceae</taxon>
        <taxon>Oscillospiraceae incertae sedis</taxon>
    </lineage>
</organism>
<evidence type="ECO:0000256" key="6">
    <source>
        <dbReference type="ARBA" id="ARBA00022822"/>
    </source>
</evidence>
<dbReference type="eggNOG" id="COG0134">
    <property type="taxonomic scope" value="Bacteria"/>
</dbReference>
<feature type="domain" description="Indole-3-glycerol phosphate synthase" evidence="10">
    <location>
        <begin position="3"/>
        <end position="255"/>
    </location>
</feature>
<evidence type="ECO:0000313" key="12">
    <source>
        <dbReference type="Proteomes" id="UP000003340"/>
    </source>
</evidence>
<dbReference type="FunFam" id="3.20.20.70:FF:000024">
    <property type="entry name" value="Indole-3-glycerol phosphate synthase"/>
    <property type="match status" value="1"/>
</dbReference>
<evidence type="ECO:0000256" key="2">
    <source>
        <dbReference type="ARBA" id="ARBA00004696"/>
    </source>
</evidence>
<keyword evidence="5 9" id="KW-0210">Decarboxylase</keyword>
<dbReference type="InterPro" id="IPR013798">
    <property type="entry name" value="Indole-3-glycerol_P_synth_dom"/>
</dbReference>
<evidence type="ECO:0000259" key="10">
    <source>
        <dbReference type="Pfam" id="PF00218"/>
    </source>
</evidence>
<dbReference type="HAMAP" id="MF_00134_B">
    <property type="entry name" value="IGPS_B"/>
    <property type="match status" value="1"/>
</dbReference>
<dbReference type="Gene3D" id="3.20.20.70">
    <property type="entry name" value="Aldolase class I"/>
    <property type="match status" value="1"/>
</dbReference>
<dbReference type="EMBL" id="ACEC01000026">
    <property type="protein sequence ID" value="EEG31677.1"/>
    <property type="molecule type" value="Genomic_DNA"/>
</dbReference>
<dbReference type="InterPro" id="IPR045186">
    <property type="entry name" value="Indole-3-glycerol_P_synth"/>
</dbReference>
<evidence type="ECO:0000256" key="3">
    <source>
        <dbReference type="ARBA" id="ARBA00008737"/>
    </source>
</evidence>
<dbReference type="GO" id="GO:0000162">
    <property type="term" value="P:L-tryptophan biosynthetic process"/>
    <property type="evidence" value="ECO:0007669"/>
    <property type="project" value="UniProtKB-UniRule"/>
</dbReference>
<dbReference type="PANTHER" id="PTHR22854">
    <property type="entry name" value="TRYPTOPHAN BIOSYNTHESIS PROTEIN"/>
    <property type="match status" value="1"/>
</dbReference>
<dbReference type="STRING" id="537013.CLOSTMETH_00712"/>
<dbReference type="Pfam" id="PF00218">
    <property type="entry name" value="IGPS"/>
    <property type="match status" value="1"/>
</dbReference>
<keyword evidence="7 9" id="KW-0057">Aromatic amino acid biosynthesis</keyword>
<dbReference type="CDD" id="cd00331">
    <property type="entry name" value="IGPS"/>
    <property type="match status" value="1"/>
</dbReference>
<gene>
    <name evidence="9 11" type="primary">trpC</name>
    <name evidence="11" type="ORF">CLOSTMETH_00712</name>
</gene>
<keyword evidence="12" id="KW-1185">Reference proteome</keyword>
<sequence>MILDQIVAKKAIRLEQRKREKPLSQLKSEALKFGRTPLDFTGALKEEGLSIIAEVKKASPSKGVIRRDFDPLAIAREYLSAGVQAMSVLTEEDFFQGSDQYLREIREIADIPLLRKDFIIDEYQIYEAYLLGADAVLLIAALLDPPTMLHFYELATSLGLHCLTEVHNQEELDQVLRLGMPIVGINNRNLHDFSEDIHTTERLVQQIPEGRVVVSESAIRTPEDIRLVREFGADAALIGEAFMRNPDVKQAVAELRDADE</sequence>
<dbReference type="InterPro" id="IPR001468">
    <property type="entry name" value="Indole-3-GlycerolPSynthase_CS"/>
</dbReference>
<evidence type="ECO:0000256" key="8">
    <source>
        <dbReference type="ARBA" id="ARBA00023239"/>
    </source>
</evidence>
<dbReference type="GO" id="GO:0004640">
    <property type="term" value="F:phosphoribosylanthranilate isomerase activity"/>
    <property type="evidence" value="ECO:0007669"/>
    <property type="project" value="TreeGrafter"/>
</dbReference>
<keyword evidence="8 9" id="KW-0456">Lyase</keyword>
<evidence type="ECO:0000256" key="4">
    <source>
        <dbReference type="ARBA" id="ARBA00022605"/>
    </source>
</evidence>
<reference evidence="11 12" key="2">
    <citation type="submission" date="2009-02" db="EMBL/GenBank/DDBJ databases">
        <title>Draft genome sequence of Clostridium methylpentosum (DSM 5476).</title>
        <authorList>
            <person name="Sudarsanam P."/>
            <person name="Ley R."/>
            <person name="Guruge J."/>
            <person name="Turnbaugh P.J."/>
            <person name="Mahowald M."/>
            <person name="Liep D."/>
            <person name="Gordon J."/>
        </authorList>
    </citation>
    <scope>NUCLEOTIDE SEQUENCE [LARGE SCALE GENOMIC DNA]</scope>
    <source>
        <strain evidence="11 12">DSM 5476</strain>
    </source>
</reference>
<dbReference type="HOGENOM" id="CLU_034247_2_0_9"/>
<dbReference type="PROSITE" id="PS00614">
    <property type="entry name" value="IGPS"/>
    <property type="match status" value="1"/>
</dbReference>
<evidence type="ECO:0000256" key="7">
    <source>
        <dbReference type="ARBA" id="ARBA00023141"/>
    </source>
</evidence>
<accession>C0EA58</accession>
<evidence type="ECO:0000256" key="9">
    <source>
        <dbReference type="HAMAP-Rule" id="MF_00134"/>
    </source>
</evidence>
<dbReference type="AlphaFoldDB" id="C0EA58"/>
<evidence type="ECO:0000313" key="11">
    <source>
        <dbReference type="EMBL" id="EEG31677.1"/>
    </source>
</evidence>
<name>C0EA58_9FIRM</name>
<comment type="catalytic activity">
    <reaction evidence="1 9">
        <text>1-(2-carboxyphenylamino)-1-deoxy-D-ribulose 5-phosphate + H(+) = (1S,2R)-1-C-(indol-3-yl)glycerol 3-phosphate + CO2 + H2O</text>
        <dbReference type="Rhea" id="RHEA:23476"/>
        <dbReference type="ChEBI" id="CHEBI:15377"/>
        <dbReference type="ChEBI" id="CHEBI:15378"/>
        <dbReference type="ChEBI" id="CHEBI:16526"/>
        <dbReference type="ChEBI" id="CHEBI:58613"/>
        <dbReference type="ChEBI" id="CHEBI:58866"/>
        <dbReference type="EC" id="4.1.1.48"/>
    </reaction>
</comment>
<dbReference type="NCBIfam" id="NF001377">
    <property type="entry name" value="PRK00278.2-4"/>
    <property type="match status" value="1"/>
</dbReference>
<dbReference type="InterPro" id="IPR011060">
    <property type="entry name" value="RibuloseP-bd_barrel"/>
</dbReference>
<comment type="caution">
    <text evidence="11">The sequence shown here is derived from an EMBL/GenBank/DDBJ whole genome shotgun (WGS) entry which is preliminary data.</text>
</comment>
<evidence type="ECO:0000256" key="1">
    <source>
        <dbReference type="ARBA" id="ARBA00001633"/>
    </source>
</evidence>
<dbReference type="PANTHER" id="PTHR22854:SF2">
    <property type="entry name" value="INDOLE-3-GLYCEROL-PHOSPHATE SYNTHASE"/>
    <property type="match status" value="1"/>
</dbReference>
<dbReference type="Proteomes" id="UP000003340">
    <property type="component" value="Unassembled WGS sequence"/>
</dbReference>
<evidence type="ECO:0000256" key="5">
    <source>
        <dbReference type="ARBA" id="ARBA00022793"/>
    </source>
</evidence>
<keyword evidence="6 9" id="KW-0822">Tryptophan biosynthesis</keyword>